<keyword evidence="3" id="KW-0012">Acyltransferase</keyword>
<sequence length="437" mass="49178">MTMEVELISREIIKPSTPTPPHLRTHNLSFIEQNTPRTYLPVVYFYHKESSASPDGDHESNQLKKSLSEILSKYYPFAGRIRDRASVDCNDEGVAFVEARVRNVKLSEILEHPEDTWLDLLFTDNLQWNDDSSLSVIFAVQVSFFDCGGMAVGICMSHKVADTSTVANFINDWAARNKCDQYVPSPLFIGADTFPQGDMPLFPETVLEKGDCVTKRFVFDALKIASLKAIVADKVQNPTRVEVVTALIYSCAISALRSTSQSSLNPTVFIHTVNLRTRVVPPLPKNSVGSMIWAFTLSTAEDSVMELHDLVTQMKQSMTRFCDSYAQKFRGEDQWPAIFKECTQALRKEFSIANLVTYRCSSWCRFPVYEADFGWGKPIWVTIASCPLKNAIFLIDTRNGEGIEAYVNLEKQQLDVFERDAQLLAFASLNPSALDSI</sequence>
<dbReference type="PANTHER" id="PTHR31623">
    <property type="entry name" value="F21J9.9"/>
    <property type="match status" value="1"/>
</dbReference>
<evidence type="ECO:0000313" key="5">
    <source>
        <dbReference type="Proteomes" id="UP000327157"/>
    </source>
</evidence>
<dbReference type="Proteomes" id="UP000327157">
    <property type="component" value="Chromosome 16"/>
</dbReference>
<reference evidence="4 5" key="3">
    <citation type="submission" date="2019-11" db="EMBL/GenBank/DDBJ databases">
        <title>A de novo genome assembly of a pear dwarfing rootstock.</title>
        <authorList>
            <person name="Wang F."/>
            <person name="Wang J."/>
            <person name="Li S."/>
            <person name="Zhang Y."/>
            <person name="Fang M."/>
            <person name="Ma L."/>
            <person name="Zhao Y."/>
            <person name="Jiang S."/>
        </authorList>
    </citation>
    <scope>NUCLEOTIDE SEQUENCE [LARGE SCALE GENOMIC DNA]</scope>
    <source>
        <strain evidence="4">S2</strain>
        <tissue evidence="4">Leaf</tissue>
    </source>
</reference>
<proteinExistence type="inferred from homology"/>
<reference evidence="5" key="2">
    <citation type="submission" date="2019-10" db="EMBL/GenBank/DDBJ databases">
        <title>A de novo genome assembly of a pear dwarfing rootstock.</title>
        <authorList>
            <person name="Wang F."/>
            <person name="Wang J."/>
            <person name="Li S."/>
            <person name="Zhang Y."/>
            <person name="Fang M."/>
            <person name="Ma L."/>
            <person name="Zhao Y."/>
            <person name="Jiang S."/>
        </authorList>
    </citation>
    <scope>NUCLEOTIDE SEQUENCE [LARGE SCALE GENOMIC DNA]</scope>
</reference>
<evidence type="ECO:0000256" key="2">
    <source>
        <dbReference type="ARBA" id="ARBA00022679"/>
    </source>
</evidence>
<name>A0A5N5HA33_9ROSA</name>
<gene>
    <name evidence="4" type="ORF">D8674_016529</name>
</gene>
<dbReference type="Pfam" id="PF02458">
    <property type="entry name" value="Transferase"/>
    <property type="match status" value="1"/>
</dbReference>
<dbReference type="GO" id="GO:0016746">
    <property type="term" value="F:acyltransferase activity"/>
    <property type="evidence" value="ECO:0007669"/>
    <property type="project" value="UniProtKB-KW"/>
</dbReference>
<keyword evidence="5" id="KW-1185">Reference proteome</keyword>
<keyword evidence="2 4" id="KW-0808">Transferase</keyword>
<dbReference type="PANTHER" id="PTHR31623:SF122">
    <property type="entry name" value="HXXXD-TYPE ACYL-TRANSFERASE FAMILY PROTEIN"/>
    <property type="match status" value="1"/>
</dbReference>
<evidence type="ECO:0000256" key="1">
    <source>
        <dbReference type="ARBA" id="ARBA00009861"/>
    </source>
</evidence>
<dbReference type="EMBL" id="SMOL01000160">
    <property type="protein sequence ID" value="KAB2624869.1"/>
    <property type="molecule type" value="Genomic_DNA"/>
</dbReference>
<dbReference type="InterPro" id="IPR023213">
    <property type="entry name" value="CAT-like_dom_sf"/>
</dbReference>
<accession>A0A5N5HA33</accession>
<organism evidence="4 5">
    <name type="scientific">Pyrus ussuriensis x Pyrus communis</name>
    <dbReference type="NCBI Taxonomy" id="2448454"/>
    <lineage>
        <taxon>Eukaryota</taxon>
        <taxon>Viridiplantae</taxon>
        <taxon>Streptophyta</taxon>
        <taxon>Embryophyta</taxon>
        <taxon>Tracheophyta</taxon>
        <taxon>Spermatophyta</taxon>
        <taxon>Magnoliopsida</taxon>
        <taxon>eudicotyledons</taxon>
        <taxon>Gunneridae</taxon>
        <taxon>Pentapetalae</taxon>
        <taxon>rosids</taxon>
        <taxon>fabids</taxon>
        <taxon>Rosales</taxon>
        <taxon>Rosaceae</taxon>
        <taxon>Amygdaloideae</taxon>
        <taxon>Maleae</taxon>
        <taxon>Pyrus</taxon>
    </lineage>
</organism>
<protein>
    <submittedName>
        <fullName evidence="4">Deacetylvindoline O-acetyltransferase-like</fullName>
    </submittedName>
</protein>
<comment type="similarity">
    <text evidence="1">Belongs to the plant acyltransferase family.</text>
</comment>
<comment type="caution">
    <text evidence="4">The sequence shown here is derived from an EMBL/GenBank/DDBJ whole genome shotgun (WGS) entry which is preliminary data.</text>
</comment>
<dbReference type="Gene3D" id="3.30.559.10">
    <property type="entry name" value="Chloramphenicol acetyltransferase-like domain"/>
    <property type="match status" value="2"/>
</dbReference>
<evidence type="ECO:0000313" key="4">
    <source>
        <dbReference type="EMBL" id="KAB2624869.1"/>
    </source>
</evidence>
<reference evidence="4 5" key="1">
    <citation type="submission" date="2019-09" db="EMBL/GenBank/DDBJ databases">
        <authorList>
            <person name="Ou C."/>
        </authorList>
    </citation>
    <scope>NUCLEOTIDE SEQUENCE [LARGE SCALE GENOMIC DNA]</scope>
    <source>
        <strain evidence="4">S2</strain>
        <tissue evidence="4">Leaf</tissue>
    </source>
</reference>
<evidence type="ECO:0000256" key="3">
    <source>
        <dbReference type="ARBA" id="ARBA00023315"/>
    </source>
</evidence>
<dbReference type="AlphaFoldDB" id="A0A5N5HA33"/>
<dbReference type="OrthoDB" id="671439at2759"/>